<evidence type="ECO:0000256" key="10">
    <source>
        <dbReference type="ARBA" id="ARBA00023204"/>
    </source>
</evidence>
<dbReference type="SUPFAM" id="SSF50249">
    <property type="entry name" value="Nucleic acid-binding proteins"/>
    <property type="match status" value="1"/>
</dbReference>
<dbReference type="EC" id="5.6.2.4" evidence="13 15"/>
<dbReference type="SUPFAM" id="SSF52540">
    <property type="entry name" value="P-loop containing nucleoside triphosphate hydrolases"/>
    <property type="match status" value="2"/>
</dbReference>
<dbReference type="Gene3D" id="3.40.50.300">
    <property type="entry name" value="P-loop containing nucleotide triphosphate hydrolases"/>
    <property type="match status" value="2"/>
</dbReference>
<dbReference type="GO" id="GO:0043138">
    <property type="term" value="F:3'-5' DNA helicase activity"/>
    <property type="evidence" value="ECO:0007669"/>
    <property type="project" value="UniProtKB-EC"/>
</dbReference>
<comment type="catalytic activity">
    <reaction evidence="14 15">
        <text>ATP + H2O = ADP + phosphate + H(+)</text>
        <dbReference type="Rhea" id="RHEA:13065"/>
        <dbReference type="ChEBI" id="CHEBI:15377"/>
        <dbReference type="ChEBI" id="CHEBI:15378"/>
        <dbReference type="ChEBI" id="CHEBI:30616"/>
        <dbReference type="ChEBI" id="CHEBI:43474"/>
        <dbReference type="ChEBI" id="CHEBI:456216"/>
        <dbReference type="EC" id="5.6.2.4"/>
    </reaction>
</comment>
<keyword evidence="11" id="KW-0413">Isomerase</keyword>
<organism evidence="19 20">
    <name type="scientific">Candidatus Portnoybacteria bacterium RBG_13_40_8</name>
    <dbReference type="NCBI Taxonomy" id="1801990"/>
    <lineage>
        <taxon>Bacteria</taxon>
        <taxon>Candidatus Portnoyibacteriota</taxon>
    </lineage>
</organism>
<evidence type="ECO:0000259" key="17">
    <source>
        <dbReference type="PROSITE" id="PS51192"/>
    </source>
</evidence>
<dbReference type="CDD" id="cd17992">
    <property type="entry name" value="DEXHc_RecG"/>
    <property type="match status" value="1"/>
</dbReference>
<proteinExistence type="inferred from homology"/>
<dbReference type="InterPro" id="IPR011545">
    <property type="entry name" value="DEAD/DEAH_box_helicase_dom"/>
</dbReference>
<dbReference type="STRING" id="1801990.A2V69_03620"/>
<dbReference type="GO" id="GO:0005524">
    <property type="term" value="F:ATP binding"/>
    <property type="evidence" value="ECO:0007669"/>
    <property type="project" value="UniProtKB-KW"/>
</dbReference>
<dbReference type="GO" id="GO:0006281">
    <property type="term" value="P:DNA repair"/>
    <property type="evidence" value="ECO:0007669"/>
    <property type="project" value="UniProtKB-UniRule"/>
</dbReference>
<feature type="domain" description="Helicase C-terminal" evidence="18">
    <location>
        <begin position="511"/>
        <end position="682"/>
    </location>
</feature>
<dbReference type="Pfam" id="PF19833">
    <property type="entry name" value="RecG_dom3_C"/>
    <property type="match status" value="1"/>
</dbReference>
<keyword evidence="9 15" id="KW-0233">DNA recombination</keyword>
<dbReference type="SMART" id="SM00487">
    <property type="entry name" value="DEXDc"/>
    <property type="match status" value="1"/>
</dbReference>
<dbReference type="SMART" id="SM00490">
    <property type="entry name" value="HELICc"/>
    <property type="match status" value="1"/>
</dbReference>
<keyword evidence="6 15" id="KW-0347">Helicase</keyword>
<evidence type="ECO:0000259" key="18">
    <source>
        <dbReference type="PROSITE" id="PS51194"/>
    </source>
</evidence>
<evidence type="ECO:0000313" key="20">
    <source>
        <dbReference type="Proteomes" id="UP000177810"/>
    </source>
</evidence>
<protein>
    <recommendedName>
        <fullName evidence="2 15">ATP-dependent DNA helicase RecG</fullName>
        <ecNumber evidence="13 15">5.6.2.4</ecNumber>
    </recommendedName>
</protein>
<evidence type="ECO:0000256" key="5">
    <source>
        <dbReference type="ARBA" id="ARBA00022801"/>
    </source>
</evidence>
<keyword evidence="10 15" id="KW-0234">DNA repair</keyword>
<evidence type="ECO:0000256" key="1">
    <source>
        <dbReference type="ARBA" id="ARBA00007504"/>
    </source>
</evidence>
<evidence type="ECO:0000256" key="11">
    <source>
        <dbReference type="ARBA" id="ARBA00023235"/>
    </source>
</evidence>
<dbReference type="PROSITE" id="PS51194">
    <property type="entry name" value="HELICASE_CTER"/>
    <property type="match status" value="1"/>
</dbReference>
<evidence type="ECO:0000313" key="19">
    <source>
        <dbReference type="EMBL" id="OGZ32981.1"/>
    </source>
</evidence>
<keyword evidence="16" id="KW-0812">Transmembrane</keyword>
<dbReference type="NCBIfam" id="NF008168">
    <property type="entry name" value="PRK10917.2-2"/>
    <property type="match status" value="1"/>
</dbReference>
<evidence type="ECO:0000256" key="12">
    <source>
        <dbReference type="ARBA" id="ARBA00034617"/>
    </source>
</evidence>
<name>A0A1G2F5Z6_9BACT</name>
<feature type="domain" description="Helicase ATP-binding" evidence="17">
    <location>
        <begin position="305"/>
        <end position="492"/>
    </location>
</feature>
<dbReference type="Pfam" id="PF00271">
    <property type="entry name" value="Helicase_C"/>
    <property type="match status" value="1"/>
</dbReference>
<evidence type="ECO:0000256" key="13">
    <source>
        <dbReference type="ARBA" id="ARBA00034808"/>
    </source>
</evidence>
<keyword evidence="3 15" id="KW-0547">Nucleotide-binding</keyword>
<dbReference type="InterPro" id="IPR027417">
    <property type="entry name" value="P-loop_NTPase"/>
</dbReference>
<feature type="transmembrane region" description="Helical" evidence="16">
    <location>
        <begin position="7"/>
        <end position="25"/>
    </location>
</feature>
<keyword evidence="5 15" id="KW-0378">Hydrolase</keyword>
<dbReference type="Gene3D" id="1.10.150.20">
    <property type="entry name" value="5' to 3' exonuclease, C-terminal subdomain"/>
    <property type="match status" value="1"/>
</dbReference>
<dbReference type="InterPro" id="IPR033454">
    <property type="entry name" value="RecG_wedge"/>
</dbReference>
<accession>A0A1G2F5Z6</accession>
<dbReference type="EMBL" id="MHMT01000009">
    <property type="protein sequence ID" value="OGZ32981.1"/>
    <property type="molecule type" value="Genomic_DNA"/>
</dbReference>
<keyword evidence="16" id="KW-1133">Transmembrane helix</keyword>
<dbReference type="InterPro" id="IPR012340">
    <property type="entry name" value="NA-bd_OB-fold"/>
</dbReference>
<evidence type="ECO:0000256" key="6">
    <source>
        <dbReference type="ARBA" id="ARBA00022806"/>
    </source>
</evidence>
<evidence type="ECO:0000256" key="8">
    <source>
        <dbReference type="ARBA" id="ARBA00023125"/>
    </source>
</evidence>
<dbReference type="NCBIfam" id="NF008165">
    <property type="entry name" value="PRK10917.1-3"/>
    <property type="match status" value="1"/>
</dbReference>
<dbReference type="InterPro" id="IPR001650">
    <property type="entry name" value="Helicase_C-like"/>
</dbReference>
<evidence type="ECO:0000256" key="4">
    <source>
        <dbReference type="ARBA" id="ARBA00022763"/>
    </source>
</evidence>
<feature type="non-terminal residue" evidence="19">
    <location>
        <position position="730"/>
    </location>
</feature>
<comment type="caution">
    <text evidence="19">The sequence shown here is derived from an EMBL/GenBank/DDBJ whole genome shotgun (WGS) entry which is preliminary data.</text>
</comment>
<dbReference type="Pfam" id="PF17191">
    <property type="entry name" value="RecG_wedge"/>
    <property type="match status" value="1"/>
</dbReference>
<dbReference type="InterPro" id="IPR045562">
    <property type="entry name" value="RecG_dom3_C"/>
</dbReference>
<comment type="function">
    <text evidence="15">Plays a critical role in recombination and DNA repair. Helps process Holliday junction intermediates to mature products by catalyzing branch migration. Has replication fork regression activity, unwinds stalled or blocked replication forks to make a HJ that can be resolved. Has a DNA unwinding activity characteristic of a DNA helicase with 3'-5' polarity.</text>
</comment>
<sequence length="730" mass="83713">MQNFHDRGFFATTSFIIVFFNLLYLNNLNTMNLYTSIENINGIGPVFQKRLKKLGIKTIQDLFFHFPRRYEDFSNLIPISKLKINEVCTLQGRITYIKTSRSWKKRIYITEAIIEDKTGAIKTIWFNQPYLTKTLKIGDNIFLSGKVTISKNGAYLSNPIYEKGDFSLDLTHTGRLIPVYPETAGLSSRWMRYILKPLLTNLENQINETLPSELLKEFDLMPIKKALWEVHFPSSLELSQKAQKRFSFEELFHIELFVLRERNRLNKEKSVSLPIKLETIQDFVKSLPFKLTNAQKKSSWQILKDLERPRPMNRLLEGDVGSGKTVVAAMAALNTIKHGYQTAFMAPTEILSKQHFQEIAKFFSDFKINIGLLTGKQDQFRSKKLKNQIIEISRKKLLKMVEGEINPHTNNLVVGVDILIGTHALIQDKVKFGKLGLVILDEQHRFGVEQRARLCKQGGQADLIPHLLSMTATPIPRTLALTVYGDLDLSLIDELPKGRKKIITKIIKPSQRKETYEFIRKEVKKGRQVFVICPRIEKNEDNDELSEAKMNWAKVKAVKDEYEKLGKDVFPDLKIGILHGKMTPKEKEIIMKDFKNKKTDILVSTSVVEVGIDVPNATVMMIEGSERFGLAQLHQFRGRVGRGEHQSYCLLFTDSFALKTRQRLNALIKSENGFALAEKDLEIRGPGDFSGARQWGIPDLMMSSLKDISLVEKTRESAKQILTQDPYLKN</sequence>
<keyword evidence="8" id="KW-0238">DNA-binding</keyword>
<dbReference type="CDD" id="cd04488">
    <property type="entry name" value="RecG_wedge_OBF"/>
    <property type="match status" value="1"/>
</dbReference>
<evidence type="ECO:0000256" key="9">
    <source>
        <dbReference type="ARBA" id="ARBA00023172"/>
    </source>
</evidence>
<evidence type="ECO:0000256" key="16">
    <source>
        <dbReference type="SAM" id="Phobius"/>
    </source>
</evidence>
<dbReference type="InterPro" id="IPR047112">
    <property type="entry name" value="RecG/Mfd"/>
</dbReference>
<keyword evidence="7 15" id="KW-0067">ATP-binding</keyword>
<dbReference type="PANTHER" id="PTHR47964">
    <property type="entry name" value="ATP-DEPENDENT DNA HELICASE HOMOLOG RECG, CHLOROPLASTIC"/>
    <property type="match status" value="1"/>
</dbReference>
<keyword evidence="16" id="KW-0472">Membrane</keyword>
<dbReference type="PROSITE" id="PS51192">
    <property type="entry name" value="HELICASE_ATP_BIND_1"/>
    <property type="match status" value="1"/>
</dbReference>
<dbReference type="GO" id="GO:0006310">
    <property type="term" value="P:DNA recombination"/>
    <property type="evidence" value="ECO:0007669"/>
    <property type="project" value="UniProtKB-UniRule"/>
</dbReference>
<comment type="similarity">
    <text evidence="1 15">Belongs to the helicase family. RecG subfamily.</text>
</comment>
<keyword evidence="4 15" id="KW-0227">DNA damage</keyword>
<dbReference type="Pfam" id="PF00270">
    <property type="entry name" value="DEAD"/>
    <property type="match status" value="1"/>
</dbReference>
<dbReference type="NCBIfam" id="TIGR00643">
    <property type="entry name" value="recG"/>
    <property type="match status" value="1"/>
</dbReference>
<dbReference type="GO" id="GO:0016887">
    <property type="term" value="F:ATP hydrolysis activity"/>
    <property type="evidence" value="ECO:0007669"/>
    <property type="project" value="RHEA"/>
</dbReference>
<reference evidence="19 20" key="1">
    <citation type="journal article" date="2016" name="Nat. Commun.">
        <title>Thousands of microbial genomes shed light on interconnected biogeochemical processes in an aquifer system.</title>
        <authorList>
            <person name="Anantharaman K."/>
            <person name="Brown C.T."/>
            <person name="Hug L.A."/>
            <person name="Sharon I."/>
            <person name="Castelle C.J."/>
            <person name="Probst A.J."/>
            <person name="Thomas B.C."/>
            <person name="Singh A."/>
            <person name="Wilkins M.J."/>
            <person name="Karaoz U."/>
            <person name="Brodie E.L."/>
            <person name="Williams K.H."/>
            <person name="Hubbard S.S."/>
            <person name="Banfield J.F."/>
        </authorList>
    </citation>
    <scope>NUCLEOTIDE SEQUENCE [LARGE SCALE GENOMIC DNA]</scope>
</reference>
<evidence type="ECO:0000256" key="14">
    <source>
        <dbReference type="ARBA" id="ARBA00048988"/>
    </source>
</evidence>
<dbReference type="GO" id="GO:0003677">
    <property type="term" value="F:DNA binding"/>
    <property type="evidence" value="ECO:0007669"/>
    <property type="project" value="UniProtKB-KW"/>
</dbReference>
<evidence type="ECO:0000256" key="15">
    <source>
        <dbReference type="RuleBase" id="RU363016"/>
    </source>
</evidence>
<dbReference type="InterPro" id="IPR004609">
    <property type="entry name" value="ATP-dep_DNA_helicase_RecG"/>
</dbReference>
<dbReference type="AlphaFoldDB" id="A0A1G2F5Z6"/>
<dbReference type="Proteomes" id="UP000177810">
    <property type="component" value="Unassembled WGS sequence"/>
</dbReference>
<evidence type="ECO:0000256" key="7">
    <source>
        <dbReference type="ARBA" id="ARBA00022840"/>
    </source>
</evidence>
<dbReference type="Gene3D" id="2.40.50.140">
    <property type="entry name" value="Nucleic acid-binding proteins"/>
    <property type="match status" value="1"/>
</dbReference>
<dbReference type="InterPro" id="IPR014001">
    <property type="entry name" value="Helicase_ATP-bd"/>
</dbReference>
<comment type="catalytic activity">
    <reaction evidence="12 15">
        <text>Couples ATP hydrolysis with the unwinding of duplex DNA by translocating in the 3'-5' direction.</text>
        <dbReference type="EC" id="5.6.2.4"/>
    </reaction>
</comment>
<gene>
    <name evidence="19" type="ORF">A2V69_03620</name>
</gene>
<evidence type="ECO:0000256" key="3">
    <source>
        <dbReference type="ARBA" id="ARBA00022741"/>
    </source>
</evidence>
<dbReference type="PANTHER" id="PTHR47964:SF1">
    <property type="entry name" value="ATP-DEPENDENT DNA HELICASE HOMOLOG RECG, CHLOROPLASTIC"/>
    <property type="match status" value="1"/>
</dbReference>
<evidence type="ECO:0000256" key="2">
    <source>
        <dbReference type="ARBA" id="ARBA00017846"/>
    </source>
</evidence>